<evidence type="ECO:0000256" key="8">
    <source>
        <dbReference type="SAM" id="MobiDB-lite"/>
    </source>
</evidence>
<gene>
    <name evidence="12" type="primary">CASP9</name>
    <name evidence="12" type="synonym">casp9</name>
</gene>
<feature type="active site" evidence="6">
    <location>
        <position position="277"/>
    </location>
</feature>
<dbReference type="AlphaFoldDB" id="A0A671TZ37"/>
<dbReference type="SUPFAM" id="SSF52129">
    <property type="entry name" value="Caspase-like"/>
    <property type="match status" value="1"/>
</dbReference>
<dbReference type="InterPro" id="IPR001309">
    <property type="entry name" value="Pept_C14_p20"/>
</dbReference>
<dbReference type="InterPro" id="IPR002398">
    <property type="entry name" value="Pept_C14"/>
</dbReference>
<dbReference type="Pfam" id="PF00656">
    <property type="entry name" value="Peptidase_C14"/>
    <property type="match status" value="1"/>
</dbReference>
<accession>A0A671TZ37</accession>
<evidence type="ECO:0000256" key="5">
    <source>
        <dbReference type="ARBA" id="ARBA00023145"/>
    </source>
</evidence>
<dbReference type="InterPro" id="IPR011600">
    <property type="entry name" value="Pept_C14_caspase"/>
</dbReference>
<evidence type="ECO:0000259" key="10">
    <source>
        <dbReference type="PROSITE" id="PS50208"/>
    </source>
</evidence>
<protein>
    <submittedName>
        <fullName evidence="12">Caspase 9, apoptosis-related cysteine peptidase</fullName>
    </submittedName>
</protein>
<dbReference type="InterPro" id="IPR033139">
    <property type="entry name" value="Caspase_cys_AS"/>
</dbReference>
<feature type="domain" description="Caspase family p20" evidence="10">
    <location>
        <begin position="149"/>
        <end position="281"/>
    </location>
</feature>
<evidence type="ECO:0000313" key="12">
    <source>
        <dbReference type="Ensembl" id="ENSSAUP00010007304.1"/>
    </source>
</evidence>
<dbReference type="PANTHER" id="PTHR10454:SF157">
    <property type="entry name" value="CASPASE-9"/>
    <property type="match status" value="1"/>
</dbReference>
<dbReference type="Proteomes" id="UP000472265">
    <property type="component" value="Chromosome 7"/>
</dbReference>
<evidence type="ECO:0000256" key="6">
    <source>
        <dbReference type="PIRSR" id="PIRSR038001-1"/>
    </source>
</evidence>
<dbReference type="GO" id="GO:0005829">
    <property type="term" value="C:cytosol"/>
    <property type="evidence" value="ECO:0007669"/>
    <property type="project" value="TreeGrafter"/>
</dbReference>
<keyword evidence="3" id="KW-0378">Hydrolase</keyword>
<dbReference type="GO" id="GO:0008630">
    <property type="term" value="P:intrinsic apoptotic signaling pathway in response to DNA damage"/>
    <property type="evidence" value="ECO:0007669"/>
    <property type="project" value="TreeGrafter"/>
</dbReference>
<dbReference type="SMART" id="SM00115">
    <property type="entry name" value="CASc"/>
    <property type="match status" value="1"/>
</dbReference>
<dbReference type="PROSITE" id="PS01122">
    <property type="entry name" value="CASPASE_CYS"/>
    <property type="match status" value="1"/>
</dbReference>
<feature type="compositionally biased region" description="Low complexity" evidence="8">
    <location>
        <begin position="309"/>
        <end position="319"/>
    </location>
</feature>
<evidence type="ECO:0000259" key="11">
    <source>
        <dbReference type="PROSITE" id="PS50209"/>
    </source>
</evidence>
<evidence type="ECO:0000313" key="13">
    <source>
        <dbReference type="Proteomes" id="UP000472265"/>
    </source>
</evidence>
<keyword evidence="13" id="KW-1185">Reference proteome</keyword>
<dbReference type="PRINTS" id="PR00376">
    <property type="entry name" value="IL1BCENZYME"/>
</dbReference>
<dbReference type="PROSITE" id="PS01121">
    <property type="entry name" value="CASPASE_HIS"/>
    <property type="match status" value="1"/>
</dbReference>
<dbReference type="GeneTree" id="ENSGT00940000159698"/>
<evidence type="ECO:0000256" key="4">
    <source>
        <dbReference type="ARBA" id="ARBA00022807"/>
    </source>
</evidence>
<dbReference type="InterPro" id="IPR016129">
    <property type="entry name" value="Caspase_his_AS"/>
</dbReference>
<keyword evidence="4" id="KW-0788">Thiol protease</keyword>
<dbReference type="Gene3D" id="1.10.533.10">
    <property type="entry name" value="Death Domain, Fas"/>
    <property type="match status" value="1"/>
</dbReference>
<evidence type="ECO:0000256" key="1">
    <source>
        <dbReference type="ARBA" id="ARBA00010134"/>
    </source>
</evidence>
<dbReference type="InterPro" id="IPR015917">
    <property type="entry name" value="Pept_C14A"/>
</dbReference>
<proteinExistence type="inferred from homology"/>
<dbReference type="FunFam" id="3.40.50.1460:FF:000012">
    <property type="entry name" value="Caspase 9"/>
    <property type="match status" value="1"/>
</dbReference>
<sequence>MEERHRKILQRNRSNLVKDLDPSSLYDGLIENGVFTQDMVDEIKSCATRREQARKLVVDLETRGSRAFPLFLQCLQETGQHSLAELLRNGAPAIQLQPATPTQAVRPVLQPLPVCKCVTVWSPEGEYRLRPQGRTRRDSIQSYKMDASPCGHCLIINNVEFDPQSELSNRRGSNIDCDKLESRFKALNFIVDVKTNLKQRQIKHELSALSKKDHSQYDCCVVIMLSHGTEVSHNRFPGAVYGVDGQHVPVQYITNYLNGQHCPSLQGKPKLFFIQACGGGEKDTGFEVSPDEVEPSIGGADDQTDAIPTSSSSDSLSTSDELDARPTLPTPSDILVSYSTFPGYVSWRDTQSGSWYVETLYRILDENASTDDLVTMLMMVNHEVSQNSAKGLYKQMPGSFNFLRKLLYFQSQA</sequence>
<dbReference type="GO" id="GO:0043525">
    <property type="term" value="P:positive regulation of neuron apoptotic process"/>
    <property type="evidence" value="ECO:0007669"/>
    <property type="project" value="TreeGrafter"/>
</dbReference>
<reference evidence="12" key="2">
    <citation type="submission" date="2025-08" db="UniProtKB">
        <authorList>
            <consortium name="Ensembl"/>
        </authorList>
    </citation>
    <scope>IDENTIFICATION</scope>
</reference>
<dbReference type="Gene3D" id="3.40.50.1460">
    <property type="match status" value="1"/>
</dbReference>
<evidence type="ECO:0000256" key="2">
    <source>
        <dbReference type="ARBA" id="ARBA00022670"/>
    </source>
</evidence>
<dbReference type="InterPro" id="IPR029030">
    <property type="entry name" value="Caspase-like_dom_sf"/>
</dbReference>
<dbReference type="PIRSF" id="PIRSF038001">
    <property type="entry name" value="Caspase_ICE"/>
    <property type="match status" value="1"/>
</dbReference>
<dbReference type="SMART" id="SM00114">
    <property type="entry name" value="CARD"/>
    <property type="match status" value="1"/>
</dbReference>
<keyword evidence="5" id="KW-0865">Zymogen</keyword>
<organism evidence="12 13">
    <name type="scientific">Sparus aurata</name>
    <name type="common">Gilthead sea bream</name>
    <dbReference type="NCBI Taxonomy" id="8175"/>
    <lineage>
        <taxon>Eukaryota</taxon>
        <taxon>Metazoa</taxon>
        <taxon>Chordata</taxon>
        <taxon>Craniata</taxon>
        <taxon>Vertebrata</taxon>
        <taxon>Euteleostomi</taxon>
        <taxon>Actinopterygii</taxon>
        <taxon>Neopterygii</taxon>
        <taxon>Teleostei</taxon>
        <taxon>Neoteleostei</taxon>
        <taxon>Acanthomorphata</taxon>
        <taxon>Eupercaria</taxon>
        <taxon>Spariformes</taxon>
        <taxon>Sparidae</taxon>
        <taxon>Sparus</taxon>
    </lineage>
</organism>
<dbReference type="InterPro" id="IPR011029">
    <property type="entry name" value="DEATH-like_dom_sf"/>
</dbReference>
<dbReference type="CDD" id="cd08326">
    <property type="entry name" value="CARD_CASP9"/>
    <property type="match status" value="1"/>
</dbReference>
<feature type="domain" description="CARD" evidence="11">
    <location>
        <begin position="1"/>
        <end position="90"/>
    </location>
</feature>
<evidence type="ECO:0000259" key="9">
    <source>
        <dbReference type="PROSITE" id="PS50207"/>
    </source>
</evidence>
<dbReference type="PROSITE" id="PS50208">
    <property type="entry name" value="CASPASE_P20"/>
    <property type="match status" value="1"/>
</dbReference>
<keyword evidence="2" id="KW-0645">Protease</keyword>
<dbReference type="PANTHER" id="PTHR10454">
    <property type="entry name" value="CASPASE"/>
    <property type="match status" value="1"/>
</dbReference>
<dbReference type="GO" id="GO:0006508">
    <property type="term" value="P:proteolysis"/>
    <property type="evidence" value="ECO:0007669"/>
    <property type="project" value="UniProtKB-KW"/>
</dbReference>
<feature type="active site" evidence="6">
    <location>
        <position position="227"/>
    </location>
</feature>
<dbReference type="Pfam" id="PF00619">
    <property type="entry name" value="CARD"/>
    <property type="match status" value="1"/>
</dbReference>
<evidence type="ECO:0000256" key="3">
    <source>
        <dbReference type="ARBA" id="ARBA00022801"/>
    </source>
</evidence>
<feature type="region of interest" description="Disordered" evidence="8">
    <location>
        <begin position="284"/>
        <end position="328"/>
    </location>
</feature>
<name>A0A671TZ37_SPAAU</name>
<evidence type="ECO:0000256" key="7">
    <source>
        <dbReference type="RuleBase" id="RU003971"/>
    </source>
</evidence>
<comment type="similarity">
    <text evidence="1 7">Belongs to the peptidase C14A family.</text>
</comment>
<reference evidence="12" key="3">
    <citation type="submission" date="2025-09" db="UniProtKB">
        <authorList>
            <consortium name="Ensembl"/>
        </authorList>
    </citation>
    <scope>IDENTIFICATION</scope>
</reference>
<dbReference type="GO" id="GO:0004197">
    <property type="term" value="F:cysteine-type endopeptidase activity"/>
    <property type="evidence" value="ECO:0007669"/>
    <property type="project" value="InterPro"/>
</dbReference>
<dbReference type="CDD" id="cd00032">
    <property type="entry name" value="CASc"/>
    <property type="match status" value="1"/>
</dbReference>
<dbReference type="PROSITE" id="PS50207">
    <property type="entry name" value="CASPASE_P10"/>
    <property type="match status" value="1"/>
</dbReference>
<dbReference type="InterPro" id="IPR001315">
    <property type="entry name" value="CARD"/>
</dbReference>
<dbReference type="PROSITE" id="PS50209">
    <property type="entry name" value="CARD"/>
    <property type="match status" value="1"/>
</dbReference>
<dbReference type="Ensembl" id="ENSSAUT00010007826.1">
    <property type="protein sequence ID" value="ENSSAUP00010007304.1"/>
    <property type="gene ID" value="ENSSAUG00010003635.1"/>
</dbReference>
<dbReference type="SUPFAM" id="SSF47986">
    <property type="entry name" value="DEATH domain"/>
    <property type="match status" value="1"/>
</dbReference>
<dbReference type="InterPro" id="IPR002138">
    <property type="entry name" value="Pept_C14_p10"/>
</dbReference>
<feature type="domain" description="Caspase family p10" evidence="9">
    <location>
        <begin position="324"/>
        <end position="411"/>
    </location>
</feature>
<reference evidence="12" key="1">
    <citation type="submission" date="2021-04" db="EMBL/GenBank/DDBJ databases">
        <authorList>
            <consortium name="Wellcome Sanger Institute Data Sharing"/>
        </authorList>
    </citation>
    <scope>NUCLEOTIDE SEQUENCE [LARGE SCALE GENOMIC DNA]</scope>
</reference>
<dbReference type="InterPro" id="IPR042147">
    <property type="entry name" value="CARD_CASP9"/>
</dbReference>